<dbReference type="GO" id="GO:0006282">
    <property type="term" value="P:regulation of DNA repair"/>
    <property type="evidence" value="ECO:0007669"/>
    <property type="project" value="UniProtKB-UniRule"/>
</dbReference>
<evidence type="ECO:0000313" key="12">
    <source>
        <dbReference type="Proteomes" id="UP000323392"/>
    </source>
</evidence>
<protein>
    <recommendedName>
        <fullName evidence="3 5">Regulatory protein RecX</fullName>
    </recommendedName>
</protein>
<dbReference type="Proteomes" id="UP000323392">
    <property type="component" value="Unassembled WGS sequence"/>
</dbReference>
<reference evidence="9 11" key="1">
    <citation type="submission" date="2016-02" db="EMBL/GenBank/DDBJ databases">
        <title>Draft genome sequence for Clostridium paradoxum JW-YL-7.</title>
        <authorList>
            <person name="Utturkar S.M."/>
            <person name="Lancaster A."/>
            <person name="Poole F.L."/>
            <person name="Adams M.W."/>
            <person name="Brown S.D."/>
        </authorList>
    </citation>
    <scope>NUCLEOTIDE SEQUENCE [LARGE SCALE GENOMIC DNA]</scope>
    <source>
        <strain evidence="9 11">JW-YL-7</strain>
    </source>
</reference>
<dbReference type="PANTHER" id="PTHR33602:SF1">
    <property type="entry name" value="REGULATORY PROTEIN RECX FAMILY PROTEIN"/>
    <property type="match status" value="1"/>
</dbReference>
<proteinExistence type="inferred from homology"/>
<dbReference type="Proteomes" id="UP000092605">
    <property type="component" value="Unassembled WGS sequence"/>
</dbReference>
<reference evidence="10 12" key="2">
    <citation type="submission" date="2016-11" db="EMBL/GenBank/DDBJ databases">
        <authorList>
            <person name="Varghese N."/>
            <person name="Submissions S."/>
        </authorList>
    </citation>
    <scope>NUCLEOTIDE SEQUENCE [LARGE SCALE GENOMIC DNA]</scope>
    <source>
        <strain evidence="10 12">DSM 7308</strain>
    </source>
</reference>
<evidence type="ECO:0000256" key="3">
    <source>
        <dbReference type="ARBA" id="ARBA00018111"/>
    </source>
</evidence>
<name>A0A150FSX3_CLOPD</name>
<sequence>MNKITKLEFQKNKERVNIYIDDKFFMGVYAEIIYSLNLKVGKEIDSSNLLNLISNEMYLKAKDTALKILSSSSQSEKNIRQKLLKKDFEAEIIDKVINFLKEYNFLNDEDLAKRIVSDNINLNKYGKNKIKYNLVNKGIDEKTISKTLCEMVDEDVEFENAMYLAKKKLEKIKDTDKNKVYKKLAYHLSYKGFDFEITKRVIKKLLKYDLYE</sequence>
<evidence type="ECO:0000256" key="4">
    <source>
        <dbReference type="ARBA" id="ARBA00022490"/>
    </source>
</evidence>
<evidence type="ECO:0000259" key="6">
    <source>
        <dbReference type="Pfam" id="PF02631"/>
    </source>
</evidence>
<gene>
    <name evidence="5" type="primary">recX</name>
    <name evidence="9" type="ORF">JWYL7_1205</name>
    <name evidence="10" type="ORF">SAMN05661008_01338</name>
</gene>
<accession>A0A150FSX3</accession>
<dbReference type="HAMAP" id="MF_01114">
    <property type="entry name" value="RecX"/>
    <property type="match status" value="1"/>
</dbReference>
<feature type="domain" description="RecX second three-helical" evidence="6">
    <location>
        <begin position="107"/>
        <end position="148"/>
    </location>
</feature>
<dbReference type="GO" id="GO:0005737">
    <property type="term" value="C:cytoplasm"/>
    <property type="evidence" value="ECO:0007669"/>
    <property type="project" value="UniProtKB-SubCell"/>
</dbReference>
<dbReference type="InterPro" id="IPR036388">
    <property type="entry name" value="WH-like_DNA-bd_sf"/>
</dbReference>
<keyword evidence="12" id="KW-1185">Reference proteome</keyword>
<evidence type="ECO:0000313" key="9">
    <source>
        <dbReference type="EMBL" id="KXZ40130.1"/>
    </source>
</evidence>
<dbReference type="Gene3D" id="1.10.10.10">
    <property type="entry name" value="Winged helix-like DNA-binding domain superfamily/Winged helix DNA-binding domain"/>
    <property type="match status" value="3"/>
</dbReference>
<comment type="caution">
    <text evidence="9">The sequence shown here is derived from an EMBL/GenBank/DDBJ whole genome shotgun (WGS) entry which is preliminary data.</text>
</comment>
<keyword evidence="4 5" id="KW-0963">Cytoplasm</keyword>
<dbReference type="Pfam" id="PF21981">
    <property type="entry name" value="RecX_HTH3"/>
    <property type="match status" value="1"/>
</dbReference>
<comment type="function">
    <text evidence="5">Modulates RecA activity.</text>
</comment>
<evidence type="ECO:0000256" key="5">
    <source>
        <dbReference type="HAMAP-Rule" id="MF_01114"/>
    </source>
</evidence>
<dbReference type="RefSeq" id="WP_066070469.1">
    <property type="nucleotide sequence ID" value="NZ_FRBG01000009.1"/>
</dbReference>
<dbReference type="EMBL" id="FRBG01000009">
    <property type="protein sequence ID" value="SHL02887.1"/>
    <property type="molecule type" value="Genomic_DNA"/>
</dbReference>
<evidence type="ECO:0000313" key="11">
    <source>
        <dbReference type="Proteomes" id="UP000092605"/>
    </source>
</evidence>
<feature type="domain" description="RecX third three-helical" evidence="7">
    <location>
        <begin position="155"/>
        <end position="202"/>
    </location>
</feature>
<evidence type="ECO:0000256" key="2">
    <source>
        <dbReference type="ARBA" id="ARBA00009695"/>
    </source>
</evidence>
<dbReference type="InterPro" id="IPR053924">
    <property type="entry name" value="RecX_HTH_2nd"/>
</dbReference>
<dbReference type="InterPro" id="IPR053925">
    <property type="entry name" value="RecX_HTH_3rd"/>
</dbReference>
<dbReference type="AlphaFoldDB" id="A0A150FSX3"/>
<dbReference type="InterPro" id="IPR053926">
    <property type="entry name" value="RecX_HTH_1st"/>
</dbReference>
<dbReference type="PATRIC" id="fig|1121328.3.peg.1214"/>
<comment type="similarity">
    <text evidence="2 5">Belongs to the RecX family.</text>
</comment>
<dbReference type="OrthoDB" id="5421057at2"/>
<dbReference type="Pfam" id="PF21982">
    <property type="entry name" value="RecX_HTH1"/>
    <property type="match status" value="1"/>
</dbReference>
<feature type="domain" description="RecX first three-helical" evidence="8">
    <location>
        <begin position="61"/>
        <end position="100"/>
    </location>
</feature>
<evidence type="ECO:0000259" key="7">
    <source>
        <dbReference type="Pfam" id="PF21981"/>
    </source>
</evidence>
<dbReference type="Pfam" id="PF02631">
    <property type="entry name" value="RecX_HTH2"/>
    <property type="match status" value="1"/>
</dbReference>
<evidence type="ECO:0000313" key="10">
    <source>
        <dbReference type="EMBL" id="SHL02887.1"/>
    </source>
</evidence>
<dbReference type="NCBIfam" id="NF001058">
    <property type="entry name" value="PRK00117.4-1"/>
    <property type="match status" value="1"/>
</dbReference>
<evidence type="ECO:0000259" key="8">
    <source>
        <dbReference type="Pfam" id="PF21982"/>
    </source>
</evidence>
<evidence type="ECO:0000256" key="1">
    <source>
        <dbReference type="ARBA" id="ARBA00004496"/>
    </source>
</evidence>
<organism evidence="9 11">
    <name type="scientific">Alkalithermobacter thermoalcaliphilus JW-YL-7 = DSM 7308</name>
    <dbReference type="NCBI Taxonomy" id="1121328"/>
    <lineage>
        <taxon>Bacteria</taxon>
        <taxon>Bacillati</taxon>
        <taxon>Bacillota</taxon>
        <taxon>Clostridia</taxon>
        <taxon>Peptostreptococcales</taxon>
        <taxon>Tepidibacteraceae</taxon>
        <taxon>Alkalithermobacter</taxon>
    </lineage>
</organism>
<dbReference type="STRING" id="1121328.JWYL7_1205"/>
<dbReference type="EMBL" id="LSFY01000001">
    <property type="protein sequence ID" value="KXZ40130.1"/>
    <property type="molecule type" value="Genomic_DNA"/>
</dbReference>
<dbReference type="InterPro" id="IPR003783">
    <property type="entry name" value="Regulatory_RecX"/>
</dbReference>
<dbReference type="PANTHER" id="PTHR33602">
    <property type="entry name" value="REGULATORY PROTEIN RECX FAMILY PROTEIN"/>
    <property type="match status" value="1"/>
</dbReference>
<comment type="subcellular location">
    <subcellularLocation>
        <location evidence="1 5">Cytoplasm</location>
    </subcellularLocation>
</comment>